<evidence type="ECO:0000259" key="2">
    <source>
        <dbReference type="Pfam" id="PF00884"/>
    </source>
</evidence>
<keyword evidence="4" id="KW-1185">Reference proteome</keyword>
<dbReference type="InterPro" id="IPR001173">
    <property type="entry name" value="Glyco_trans_2-like"/>
</dbReference>
<protein>
    <submittedName>
        <fullName evidence="3">Sulfatase-like hydrolase/transferase</fullName>
    </submittedName>
</protein>
<dbReference type="Pfam" id="PF00884">
    <property type="entry name" value="Sulfatase"/>
    <property type="match status" value="1"/>
</dbReference>
<accession>A0A7K1KPT2</accession>
<dbReference type="AlphaFoldDB" id="A0A7K1KPT2"/>
<dbReference type="InterPro" id="IPR017850">
    <property type="entry name" value="Alkaline_phosphatase_core_sf"/>
</dbReference>
<sequence length="926" mass="103458">MEFKRKKRNIVWICIDGLRCDSFRATGNESVPDNYIDELMYSGAFFPNCIAAAQSTMPSSASFLTSLTPDLCRVPTQTANCIPQFHPDAVTLADILKYHGYRTYRWDDMNTYSCHPKSGFDVFEGGYGSLLETPNMSFDASERVAFLDRFKKHDEHKFLYMHLDHLHEYGGESASVWTGEKYLHHVQEVAEEVRSIVARLDLGDNGIILINSDHGVTLNEDFVVFEKRHGGSFAESRIRVPTVFHCKGIEPRVFRGVVGNIDLAPTLLDMVGIDDMKAMGVSLLPVMIHGMEHRGRPIEVQWAVKPNHPKHVIGGECPSGVQSVCLRDNDWKYTVYNDGKRMLVDMRPGAEDLVDALDRHPEMAARYDAMYHEIYGDRPGTPLDLYERTGMAFDKSAVLPEVSILMPIHRGGVAMRKALVSLIDQIGCFEILILDTDETGMAAAVCEDYDDDFRVRRIPLQRMKLGEMLAAGFEESQGDYIATVSPEYRYTEDFIYNLRRALESSPSSGFAYCDGYQFYQDPRGEDYYYMGPPHFYIGNCLNTGGVGSRLHFGQPDAQRLREFNFVGDVAFFTRELIERAGGFARGASLKKTWERMIRLTEFTHFPSPMIIANGPVGRPVMGIPEPQEGRKVSVLVAVENPVRLSILLNSLRGQTIRDFEVVMAAPEDQVAAIAAMAEGFPDMEMQLCVVNNTRNKASVHNTLLTHANGTYLTWCPAESILPETYLEALLCPVEAGSVFANGSILLSLGTSRELHKAKSLTPASLWMHPQSMTGLLYRRSLHEQIGMFHSKSGGGAPWDMLMRVVECGPGSPVPGAILFLNAAVPEPPLSDHERKIVYMGAMARMGSTIDLARLNYDIFMHGNSQEHVKCAVERFHEILQAVPMLGELNPKVVYCGSVLRFWTTRQEEAFAAETVGGSLCCPQSVP</sequence>
<dbReference type="Gene3D" id="3.90.550.10">
    <property type="entry name" value="Spore Coat Polysaccharide Biosynthesis Protein SpsA, Chain A"/>
    <property type="match status" value="2"/>
</dbReference>
<dbReference type="GO" id="GO:0015024">
    <property type="term" value="F:glucuronate-2-sulfatase activity"/>
    <property type="evidence" value="ECO:0007669"/>
    <property type="project" value="TreeGrafter"/>
</dbReference>
<dbReference type="PANTHER" id="PTHR46615">
    <property type="entry name" value="ARYLSULFATASE K"/>
    <property type="match status" value="1"/>
</dbReference>
<evidence type="ECO:0000259" key="1">
    <source>
        <dbReference type="Pfam" id="PF00535"/>
    </source>
</evidence>
<name>A0A7K1KPT2_9BACT</name>
<dbReference type="Gene3D" id="3.40.720.10">
    <property type="entry name" value="Alkaline Phosphatase, subunit A"/>
    <property type="match status" value="2"/>
</dbReference>
<gene>
    <name evidence="3" type="ORF">GKC30_10700</name>
</gene>
<feature type="domain" description="Glycosyltransferase 2-like" evidence="1">
    <location>
        <begin position="403"/>
        <end position="523"/>
    </location>
</feature>
<dbReference type="GO" id="GO:0016740">
    <property type="term" value="F:transferase activity"/>
    <property type="evidence" value="ECO:0007669"/>
    <property type="project" value="UniProtKB-KW"/>
</dbReference>
<feature type="domain" description="Sulfatase N-terminal" evidence="2">
    <location>
        <begin position="8"/>
        <end position="273"/>
    </location>
</feature>
<reference evidence="3 4" key="1">
    <citation type="submission" date="2019-11" db="EMBL/GenBank/DDBJ databases">
        <title>Pseudodesulfovibrio alkaliphilus, sp. nov., an alkaliphilic sulfate-reducing bacteria from mud volcano of Taman peninsula, Russia.</title>
        <authorList>
            <person name="Frolova A."/>
            <person name="Merkel A.Y."/>
            <person name="Slobodkin A.I."/>
        </authorList>
    </citation>
    <scope>NUCLEOTIDE SEQUENCE [LARGE SCALE GENOMIC DNA]</scope>
    <source>
        <strain evidence="3 4">F-1</strain>
    </source>
</reference>
<keyword evidence="3" id="KW-0808">Transferase</keyword>
<keyword evidence="3" id="KW-0378">Hydrolase</keyword>
<dbReference type="InterPro" id="IPR029044">
    <property type="entry name" value="Nucleotide-diphossugar_trans"/>
</dbReference>
<organism evidence="3 4">
    <name type="scientific">Pseudodesulfovibrio alkaliphilus</name>
    <dbReference type="NCBI Taxonomy" id="2661613"/>
    <lineage>
        <taxon>Bacteria</taxon>
        <taxon>Pseudomonadati</taxon>
        <taxon>Thermodesulfobacteriota</taxon>
        <taxon>Desulfovibrionia</taxon>
        <taxon>Desulfovibrionales</taxon>
        <taxon>Desulfovibrionaceae</taxon>
    </lineage>
</organism>
<dbReference type="InterPro" id="IPR000917">
    <property type="entry name" value="Sulfatase_N"/>
</dbReference>
<evidence type="ECO:0000313" key="3">
    <source>
        <dbReference type="EMBL" id="MUM78105.1"/>
    </source>
</evidence>
<dbReference type="RefSeq" id="WP_155934717.1">
    <property type="nucleotide sequence ID" value="NZ_WODC01000006.1"/>
</dbReference>
<dbReference type="Pfam" id="PF00535">
    <property type="entry name" value="Glycos_transf_2"/>
    <property type="match status" value="1"/>
</dbReference>
<proteinExistence type="predicted"/>
<dbReference type="GO" id="GO:0004065">
    <property type="term" value="F:arylsulfatase activity"/>
    <property type="evidence" value="ECO:0007669"/>
    <property type="project" value="TreeGrafter"/>
</dbReference>
<dbReference type="Proteomes" id="UP000461162">
    <property type="component" value="Unassembled WGS sequence"/>
</dbReference>
<evidence type="ECO:0000313" key="4">
    <source>
        <dbReference type="Proteomes" id="UP000461162"/>
    </source>
</evidence>
<dbReference type="SUPFAM" id="SSF53448">
    <property type="entry name" value="Nucleotide-diphospho-sugar transferases"/>
    <property type="match status" value="2"/>
</dbReference>
<dbReference type="EMBL" id="WODC01000006">
    <property type="protein sequence ID" value="MUM78105.1"/>
    <property type="molecule type" value="Genomic_DNA"/>
</dbReference>
<dbReference type="InterPro" id="IPR051849">
    <property type="entry name" value="GAG-degrading_sulfatase"/>
</dbReference>
<dbReference type="SUPFAM" id="SSF53649">
    <property type="entry name" value="Alkaline phosphatase-like"/>
    <property type="match status" value="1"/>
</dbReference>
<comment type="caution">
    <text evidence="3">The sequence shown here is derived from an EMBL/GenBank/DDBJ whole genome shotgun (WGS) entry which is preliminary data.</text>
</comment>
<dbReference type="PANTHER" id="PTHR46615:SF1">
    <property type="entry name" value="ARYLSULFATASE K"/>
    <property type="match status" value="1"/>
</dbReference>